<accession>A0AAW0MYY4</accession>
<sequence length="170" mass="18850">MDRCLATSGIKAIMFEDCCPVEIAGAECSCVAGTVLCNHGVALLYQTAHYSTLKLTAVPPVLSCTETQQSWHKPRTLGVKPGRVRDMVFISGKPKQRMVGDGVRNKRYKAVREDTPDPDVLRVDEVYKDFPADLAPLITTMAISANVPWWIQFMAKSRRVVPSPTSIHYL</sequence>
<reference evidence="4" key="1">
    <citation type="submission" date="2024-04" db="EMBL/GenBank/DDBJ databases">
        <title>Salinicola lusitanus LLJ914,a marine bacterium isolated from the Okinawa Trough.</title>
        <authorList>
            <person name="Li J."/>
        </authorList>
    </citation>
    <scope>NUCLEOTIDE SEQUENCE [LARGE SCALE GENOMIC DNA]</scope>
</reference>
<dbReference type="AlphaFoldDB" id="A0AAW0MYY4"/>
<dbReference type="EMBL" id="JBBPFD010000018">
    <property type="protein sequence ID" value="KAK7888640.1"/>
    <property type="molecule type" value="Genomic_DNA"/>
</dbReference>
<feature type="domain" description="SWIM-type" evidence="2">
    <location>
        <begin position="19"/>
        <end position="48"/>
    </location>
</feature>
<evidence type="ECO:0000313" key="4">
    <source>
        <dbReference type="Proteomes" id="UP001460270"/>
    </source>
</evidence>
<dbReference type="GO" id="GO:0008270">
    <property type="term" value="F:zinc ion binding"/>
    <property type="evidence" value="ECO:0007669"/>
    <property type="project" value="UniProtKB-KW"/>
</dbReference>
<keyword evidence="1" id="KW-0863">Zinc-finger</keyword>
<evidence type="ECO:0000313" key="3">
    <source>
        <dbReference type="EMBL" id="KAK7888640.1"/>
    </source>
</evidence>
<evidence type="ECO:0000259" key="2">
    <source>
        <dbReference type="PROSITE" id="PS50966"/>
    </source>
</evidence>
<dbReference type="InterPro" id="IPR007527">
    <property type="entry name" value="Znf_SWIM"/>
</dbReference>
<gene>
    <name evidence="3" type="ORF">WMY93_024200</name>
</gene>
<dbReference type="PROSITE" id="PS50966">
    <property type="entry name" value="ZF_SWIM"/>
    <property type="match status" value="1"/>
</dbReference>
<keyword evidence="1" id="KW-0479">Metal-binding</keyword>
<proteinExistence type="predicted"/>
<organism evidence="3 4">
    <name type="scientific">Mugilogobius chulae</name>
    <name type="common">yellowstripe goby</name>
    <dbReference type="NCBI Taxonomy" id="88201"/>
    <lineage>
        <taxon>Eukaryota</taxon>
        <taxon>Metazoa</taxon>
        <taxon>Chordata</taxon>
        <taxon>Craniata</taxon>
        <taxon>Vertebrata</taxon>
        <taxon>Euteleostomi</taxon>
        <taxon>Actinopterygii</taxon>
        <taxon>Neopterygii</taxon>
        <taxon>Teleostei</taxon>
        <taxon>Neoteleostei</taxon>
        <taxon>Acanthomorphata</taxon>
        <taxon>Gobiaria</taxon>
        <taxon>Gobiiformes</taxon>
        <taxon>Gobioidei</taxon>
        <taxon>Gobiidae</taxon>
        <taxon>Gobionellinae</taxon>
        <taxon>Mugilogobius</taxon>
    </lineage>
</organism>
<keyword evidence="1" id="KW-0862">Zinc</keyword>
<name>A0AAW0MYY4_9GOBI</name>
<evidence type="ECO:0000256" key="1">
    <source>
        <dbReference type="PROSITE-ProRule" id="PRU00325"/>
    </source>
</evidence>
<dbReference type="Proteomes" id="UP001460270">
    <property type="component" value="Unassembled WGS sequence"/>
</dbReference>
<keyword evidence="4" id="KW-1185">Reference proteome</keyword>
<comment type="caution">
    <text evidence="3">The sequence shown here is derived from an EMBL/GenBank/DDBJ whole genome shotgun (WGS) entry which is preliminary data.</text>
</comment>
<protein>
    <recommendedName>
        <fullName evidence="2">SWIM-type domain-containing protein</fullName>
    </recommendedName>
</protein>